<evidence type="ECO:0000259" key="5">
    <source>
        <dbReference type="Pfam" id="PF17953"/>
    </source>
</evidence>
<keyword evidence="3" id="KW-0694">RNA-binding</keyword>
<dbReference type="GO" id="GO:0051607">
    <property type="term" value="P:defense response to virus"/>
    <property type="evidence" value="ECO:0007669"/>
    <property type="project" value="UniProtKB-KW"/>
</dbReference>
<proteinExistence type="inferred from homology"/>
<keyword evidence="7" id="KW-1185">Reference proteome</keyword>
<comment type="similarity">
    <text evidence="1">Belongs to the CRISPR-associated Csm4 family.</text>
</comment>
<evidence type="ECO:0000313" key="6">
    <source>
        <dbReference type="EMBL" id="SER78262.1"/>
    </source>
</evidence>
<dbReference type="GO" id="GO:0003723">
    <property type="term" value="F:RNA binding"/>
    <property type="evidence" value="ECO:0007669"/>
    <property type="project" value="UniProtKB-KW"/>
</dbReference>
<reference evidence="7" key="1">
    <citation type="submission" date="2016-10" db="EMBL/GenBank/DDBJ databases">
        <authorList>
            <person name="Varghese N."/>
            <person name="Submissions S."/>
        </authorList>
    </citation>
    <scope>NUCLEOTIDE SEQUENCE [LARGE SCALE GENOMIC DNA]</scope>
    <source>
        <strain evidence="7">S1b</strain>
    </source>
</reference>
<dbReference type="Proteomes" id="UP000182471">
    <property type="component" value="Unassembled WGS sequence"/>
</dbReference>
<keyword evidence="4" id="KW-0051">Antiviral defense</keyword>
<evidence type="ECO:0000313" key="7">
    <source>
        <dbReference type="Proteomes" id="UP000182471"/>
    </source>
</evidence>
<dbReference type="InterPro" id="IPR005510">
    <property type="entry name" value="Csm4"/>
</dbReference>
<evidence type="ECO:0000256" key="4">
    <source>
        <dbReference type="ARBA" id="ARBA00023118"/>
    </source>
</evidence>
<accession>A0A1H9RZQ3</accession>
<evidence type="ECO:0000256" key="1">
    <source>
        <dbReference type="ARBA" id="ARBA00005772"/>
    </source>
</evidence>
<name>A0A1H9RZQ3_9FIRM</name>
<gene>
    <name evidence="6" type="ORF">SAMN02910429_01067</name>
</gene>
<dbReference type="EMBL" id="FOGW01000010">
    <property type="protein sequence ID" value="SER78262.1"/>
    <property type="molecule type" value="Genomic_DNA"/>
</dbReference>
<evidence type="ECO:0000256" key="3">
    <source>
        <dbReference type="ARBA" id="ARBA00022884"/>
    </source>
</evidence>
<evidence type="ECO:0000256" key="2">
    <source>
        <dbReference type="ARBA" id="ARBA00016109"/>
    </source>
</evidence>
<dbReference type="AlphaFoldDB" id="A0A1H9RZQ3"/>
<sequence>MKHKIFKLKFKTAVHFGAKSLDMSNEIFHCDTLFSALCQEVVKKGDTNLEEFVEMFRSNKVSISDAFPYVGEKMYLPKPFLHVESAQQGDSGVKKAYKKLKYIPIELLDKYLKGEFPVLKESVNLDKLGNHDTKNQVAIRTLENSEEGDPEPYRVGIYRYNEGNGLYFILGYSDEKSYEIFKEFFISLKYSGIGGKRSSGFGRFDFEEIEVPQELEKRLNCESASTYMTLSLSLPSDEELGEVVKDANYMLERRGGFVSSSTYEKQLVKKKDLYVFQTGSCVKHIYKGDIYDVSSIGSHPVYKYAIPMFLEVK</sequence>
<dbReference type="Pfam" id="PF17953">
    <property type="entry name" value="Csm4_C"/>
    <property type="match status" value="1"/>
</dbReference>
<organism evidence="6 7">
    <name type="scientific">Lachnobacterium bovis</name>
    <dbReference type="NCBI Taxonomy" id="140626"/>
    <lineage>
        <taxon>Bacteria</taxon>
        <taxon>Bacillati</taxon>
        <taxon>Bacillota</taxon>
        <taxon>Clostridia</taxon>
        <taxon>Lachnospirales</taxon>
        <taxon>Lachnospiraceae</taxon>
        <taxon>Lachnobacterium</taxon>
    </lineage>
</organism>
<dbReference type="RefSeq" id="WP_074730521.1">
    <property type="nucleotide sequence ID" value="NZ_FOGW01000010.1"/>
</dbReference>
<dbReference type="InterPro" id="IPR040932">
    <property type="entry name" value="Csm4_C"/>
</dbReference>
<feature type="domain" description="Csm4 C-terminal" evidence="5">
    <location>
        <begin position="223"/>
        <end position="312"/>
    </location>
</feature>
<dbReference type="NCBIfam" id="TIGR01903">
    <property type="entry name" value="cas5_csm4"/>
    <property type="match status" value="1"/>
</dbReference>
<protein>
    <recommendedName>
        <fullName evidence="2">CRISPR system Cms protein Csm4</fullName>
    </recommendedName>
</protein>